<dbReference type="EMBL" id="CZBP01000040">
    <property type="protein sequence ID" value="CUQ38845.1"/>
    <property type="molecule type" value="Genomic_DNA"/>
</dbReference>
<evidence type="ECO:0000313" key="3">
    <source>
        <dbReference type="EMBL" id="CUQ38845.1"/>
    </source>
</evidence>
<proteinExistence type="predicted"/>
<dbReference type="Proteomes" id="UP000095645">
    <property type="component" value="Unassembled WGS sequence"/>
</dbReference>
<dbReference type="EMBL" id="CYZP01000030">
    <property type="protein sequence ID" value="CUO45264.1"/>
    <property type="molecule type" value="Genomic_DNA"/>
</dbReference>
<evidence type="ECO:0000313" key="6">
    <source>
        <dbReference type="Proteomes" id="UP000095762"/>
    </source>
</evidence>
<evidence type="ECO:0000313" key="1">
    <source>
        <dbReference type="EMBL" id="CUO28637.1"/>
    </source>
</evidence>
<organism evidence="1 4">
    <name type="scientific">Blautia obeum</name>
    <dbReference type="NCBI Taxonomy" id="40520"/>
    <lineage>
        <taxon>Bacteria</taxon>
        <taxon>Bacillati</taxon>
        <taxon>Bacillota</taxon>
        <taxon>Clostridia</taxon>
        <taxon>Lachnospirales</taxon>
        <taxon>Lachnospiraceae</taxon>
        <taxon>Blautia</taxon>
    </lineage>
</organism>
<sequence>MKQALVEDENSIKKYFEMYAKADFDDEDTRNQVLEYFVDKIYVYNDRLVITWYYSDDKTSIDLDALTEITETSESNTVDRVSTLLQSDPYTFLPYVLP</sequence>
<protein>
    <submittedName>
        <fullName evidence="1">Uncharacterized protein</fullName>
    </submittedName>
</protein>
<accession>A0A174DTT1</accession>
<dbReference type="EMBL" id="CYZA01000015">
    <property type="protein sequence ID" value="CUO28637.1"/>
    <property type="molecule type" value="Genomic_DNA"/>
</dbReference>
<dbReference type="Proteomes" id="UP000095762">
    <property type="component" value="Unassembled WGS sequence"/>
</dbReference>
<evidence type="ECO:0000313" key="2">
    <source>
        <dbReference type="EMBL" id="CUO45264.1"/>
    </source>
</evidence>
<dbReference type="AlphaFoldDB" id="A0A174DTT1"/>
<evidence type="ECO:0000313" key="5">
    <source>
        <dbReference type="Proteomes" id="UP000095645"/>
    </source>
</evidence>
<evidence type="ECO:0000313" key="4">
    <source>
        <dbReference type="Proteomes" id="UP000095447"/>
    </source>
</evidence>
<dbReference type="Proteomes" id="UP000095447">
    <property type="component" value="Unassembled WGS sequence"/>
</dbReference>
<name>A0A174DTT1_9FIRM</name>
<reference evidence="4 5" key="1">
    <citation type="submission" date="2015-09" db="EMBL/GenBank/DDBJ databases">
        <authorList>
            <consortium name="Pathogen Informatics"/>
        </authorList>
    </citation>
    <scope>NUCLEOTIDE SEQUENCE [LARGE SCALE GENOMIC DNA]</scope>
    <source>
        <strain evidence="1 4">2789STDY5608838</strain>
        <strain evidence="2 5">2789STDY5834861</strain>
        <strain evidence="3 6">2789STDY5834957</strain>
    </source>
</reference>
<gene>
    <name evidence="1" type="ORF">ERS852395_02579</name>
    <name evidence="2" type="ORF">ERS852476_02915</name>
    <name evidence="3" type="ORF">ERS852569_03574</name>
</gene>